<feature type="domain" description="Double zinc ribbon" evidence="1">
    <location>
        <begin position="20"/>
        <end position="61"/>
    </location>
</feature>
<accession>A0ABW8UQX6</accession>
<dbReference type="InterPro" id="IPR044005">
    <property type="entry name" value="DZR_2"/>
</dbReference>
<evidence type="ECO:0000313" key="3">
    <source>
        <dbReference type="Proteomes" id="UP001627408"/>
    </source>
</evidence>
<dbReference type="Pfam" id="PF18912">
    <property type="entry name" value="DZR_2"/>
    <property type="match status" value="1"/>
</dbReference>
<evidence type="ECO:0000259" key="1">
    <source>
        <dbReference type="Pfam" id="PF18912"/>
    </source>
</evidence>
<organism evidence="2 3">
    <name type="scientific">Tateyamaria armeniaca</name>
    <dbReference type="NCBI Taxonomy" id="2518930"/>
    <lineage>
        <taxon>Bacteria</taxon>
        <taxon>Pseudomonadati</taxon>
        <taxon>Pseudomonadota</taxon>
        <taxon>Alphaproteobacteria</taxon>
        <taxon>Rhodobacterales</taxon>
        <taxon>Roseobacteraceae</taxon>
        <taxon>Tateyamaria</taxon>
    </lineage>
</organism>
<comment type="caution">
    <text evidence="2">The sequence shown here is derived from an EMBL/GenBank/DDBJ whole genome shotgun (WGS) entry which is preliminary data.</text>
</comment>
<proteinExistence type="predicted"/>
<gene>
    <name evidence="2" type="ORF">ACERZ8_05460</name>
</gene>
<dbReference type="Proteomes" id="UP001627408">
    <property type="component" value="Unassembled WGS sequence"/>
</dbReference>
<sequence>MGARGKERHGPLTNYVGCDLPPRCLGCGETVDSDFGLCGTCWGQTQFIGGAACDSCGTPCPAT</sequence>
<evidence type="ECO:0000313" key="2">
    <source>
        <dbReference type="EMBL" id="MFL4469342.1"/>
    </source>
</evidence>
<dbReference type="RefSeq" id="WP_407591136.1">
    <property type="nucleotide sequence ID" value="NZ_JBHDIY010000002.1"/>
</dbReference>
<name>A0ABW8UQX6_9RHOB</name>
<reference evidence="2 3" key="1">
    <citation type="submission" date="2024-08" db="EMBL/GenBank/DDBJ databases">
        <title>Tateyamaria sp. nov., isolated from marine algae.</title>
        <authorList>
            <person name="Choi B.J."/>
            <person name="Kim J.M."/>
            <person name="Lee J.K."/>
            <person name="Choi D.G."/>
            <person name="Bayburt H."/>
            <person name="Baek J.H."/>
            <person name="Han D.M."/>
            <person name="Jeon C.O."/>
        </authorList>
    </citation>
    <scope>NUCLEOTIDE SEQUENCE [LARGE SCALE GENOMIC DNA]</scope>
    <source>
        <strain evidence="2 3">KMU-156</strain>
    </source>
</reference>
<protein>
    <submittedName>
        <fullName evidence="2">Double zinc ribbon domain-containing protein</fullName>
    </submittedName>
</protein>
<dbReference type="EMBL" id="JBHDIY010000002">
    <property type="protein sequence ID" value="MFL4469342.1"/>
    <property type="molecule type" value="Genomic_DNA"/>
</dbReference>
<keyword evidence="3" id="KW-1185">Reference proteome</keyword>